<reference evidence="1" key="1">
    <citation type="submission" date="2025-08" db="UniProtKB">
        <authorList>
            <consortium name="Ensembl"/>
        </authorList>
    </citation>
    <scope>IDENTIFICATION</scope>
</reference>
<protein>
    <submittedName>
        <fullName evidence="1">Uncharacterized protein</fullName>
    </submittedName>
</protein>
<evidence type="ECO:0000313" key="1">
    <source>
        <dbReference type="Ensembl" id="ENSCCRP00020012256.1"/>
    </source>
</evidence>
<dbReference type="AlphaFoldDB" id="A0A8C2CH08"/>
<accession>A0A8C2CH08</accession>
<proteinExistence type="predicted"/>
<organism evidence="1 2">
    <name type="scientific">Cyprinus carpio</name>
    <name type="common">Common carp</name>
    <dbReference type="NCBI Taxonomy" id="7962"/>
    <lineage>
        <taxon>Eukaryota</taxon>
        <taxon>Metazoa</taxon>
        <taxon>Chordata</taxon>
        <taxon>Craniata</taxon>
        <taxon>Vertebrata</taxon>
        <taxon>Euteleostomi</taxon>
        <taxon>Actinopterygii</taxon>
        <taxon>Neopterygii</taxon>
        <taxon>Teleostei</taxon>
        <taxon>Ostariophysi</taxon>
        <taxon>Cypriniformes</taxon>
        <taxon>Cyprinidae</taxon>
        <taxon>Cyprininae</taxon>
        <taxon>Cyprinus</taxon>
    </lineage>
</organism>
<name>A0A8C2CH08_CYPCA</name>
<evidence type="ECO:0000313" key="2">
    <source>
        <dbReference type="Proteomes" id="UP000694701"/>
    </source>
</evidence>
<sequence>MSLAICSRLDENQCSERLLNKKCIPLLTVCTGRIFANTPDSACMLEQTDFEPIMKILAKYKISLDTSEHTLMEHVISKKPPVHMTLTK</sequence>
<dbReference type="Proteomes" id="UP000694701">
    <property type="component" value="Unplaced"/>
</dbReference>
<dbReference type="Ensembl" id="ENSCCRT00020013560.1">
    <property type="protein sequence ID" value="ENSCCRP00020012256.1"/>
    <property type="gene ID" value="ENSCCRG00020006108.1"/>
</dbReference>